<dbReference type="InterPro" id="IPR001810">
    <property type="entry name" value="F-box_dom"/>
</dbReference>
<organism evidence="2 3">
    <name type="scientific">Octopus sinensis</name>
    <name type="common">East Asian common octopus</name>
    <dbReference type="NCBI Taxonomy" id="2607531"/>
    <lineage>
        <taxon>Eukaryota</taxon>
        <taxon>Metazoa</taxon>
        <taxon>Spiralia</taxon>
        <taxon>Lophotrochozoa</taxon>
        <taxon>Mollusca</taxon>
        <taxon>Cephalopoda</taxon>
        <taxon>Coleoidea</taxon>
        <taxon>Octopodiformes</taxon>
        <taxon>Octopoda</taxon>
        <taxon>Incirrata</taxon>
        <taxon>Octopodidae</taxon>
        <taxon>Octopus</taxon>
    </lineage>
</organism>
<evidence type="ECO:0000259" key="1">
    <source>
        <dbReference type="PROSITE" id="PS50181"/>
    </source>
</evidence>
<dbReference type="InterPro" id="IPR032675">
    <property type="entry name" value="LRR_dom_sf"/>
</dbReference>
<protein>
    <submittedName>
        <fullName evidence="3">F-box/LRR-repeat protein 12 isoform X1</fullName>
    </submittedName>
</protein>
<gene>
    <name evidence="3" type="primary">LOC115218505</name>
</gene>
<dbReference type="Gene3D" id="3.80.10.10">
    <property type="entry name" value="Ribonuclease Inhibitor"/>
    <property type="match status" value="1"/>
</dbReference>
<reference evidence="3" key="1">
    <citation type="submission" date="2025-08" db="UniProtKB">
        <authorList>
            <consortium name="RefSeq"/>
        </authorList>
    </citation>
    <scope>IDENTIFICATION</scope>
</reference>
<dbReference type="RefSeq" id="XP_029644223.1">
    <property type="nucleotide sequence ID" value="XM_029788363.2"/>
</dbReference>
<keyword evidence="2" id="KW-1185">Reference proteome</keyword>
<proteinExistence type="predicted"/>
<dbReference type="PANTHER" id="PTHR13318">
    <property type="entry name" value="PARTNER OF PAIRED, ISOFORM B-RELATED"/>
    <property type="match status" value="1"/>
</dbReference>
<evidence type="ECO:0000313" key="2">
    <source>
        <dbReference type="Proteomes" id="UP000515154"/>
    </source>
</evidence>
<name>A0A6P7T0J6_9MOLL</name>
<dbReference type="SMART" id="SM00256">
    <property type="entry name" value="FBOX"/>
    <property type="match status" value="1"/>
</dbReference>
<dbReference type="KEGG" id="osn:115218505"/>
<dbReference type="Proteomes" id="UP000515154">
    <property type="component" value="Linkage group LG13"/>
</dbReference>
<dbReference type="GO" id="GO:0019005">
    <property type="term" value="C:SCF ubiquitin ligase complex"/>
    <property type="evidence" value="ECO:0007669"/>
    <property type="project" value="TreeGrafter"/>
</dbReference>
<dbReference type="PANTHER" id="PTHR13318:SF95">
    <property type="entry name" value="F-BOX PROTEIN YLR352W"/>
    <property type="match status" value="1"/>
</dbReference>
<evidence type="ECO:0000313" key="3">
    <source>
        <dbReference type="RefSeq" id="XP_029644223.1"/>
    </source>
</evidence>
<dbReference type="Pfam" id="PF12937">
    <property type="entry name" value="F-box-like"/>
    <property type="match status" value="1"/>
</dbReference>
<dbReference type="AlphaFoldDB" id="A0A6P7T0J6"/>
<dbReference type="InterPro" id="IPR006553">
    <property type="entry name" value="Leu-rich_rpt_Cys-con_subtyp"/>
</dbReference>
<accession>A0A6P7T0J6</accession>
<feature type="domain" description="F-box" evidence="1">
    <location>
        <begin position="7"/>
        <end position="53"/>
    </location>
</feature>
<dbReference type="SMART" id="SM00367">
    <property type="entry name" value="LRR_CC"/>
    <property type="match status" value="3"/>
</dbReference>
<sequence length="302" mass="34989">MVMASEPCPFAWLPDSLILMIFQNLPVKSLCICGAVCRRWKKIANDPVLWRTVDIRSYSCDLKALKILMKAHFQSSLQCLKLQGFRRNPRRSIKWNCKVISNKVLEDLRNKCPNLNNLSLKSVNIHHIDGNKLMPSLIHLTIKSCMWTPNWFCGLQNQIPNLQTLNLSMTTRVDDLDMKDISAFRFLKKLYINYCYRVTDNGLKTVCDNLTHLETFEFSKVTCTDSGIYYIANSLLMLQNVNVAHCTMLSGKSLEELLRKKQSLKWINVSYCTLNPHELELLSQCREDVLVYRQSKLAEFLD</sequence>
<dbReference type="GO" id="GO:0031146">
    <property type="term" value="P:SCF-dependent proteasomal ubiquitin-dependent protein catabolic process"/>
    <property type="evidence" value="ECO:0007669"/>
    <property type="project" value="TreeGrafter"/>
</dbReference>
<dbReference type="PROSITE" id="PS50181">
    <property type="entry name" value="FBOX"/>
    <property type="match status" value="1"/>
</dbReference>
<dbReference type="SUPFAM" id="SSF52047">
    <property type="entry name" value="RNI-like"/>
    <property type="match status" value="1"/>
</dbReference>